<dbReference type="InterPro" id="IPR020846">
    <property type="entry name" value="MFS_dom"/>
</dbReference>
<sequence length="466" mass="48445">MTVPTFASHSEVPPERDAWRAMFALSLGFFVSLLDQSMIAVALPGIQHGLEATVGQVMWVSSIYLLAVVTPLLFTGRLGDIYGQKKMFQFGIALFGVGALACALAPNIGFLIAARGLQGLGASLQMPQTMAVINRIFARERRGHALGAWGIIGSVASLAGPLLGGFVVGAFGWQAVFWVHVPFVIAAIVLSQRWVPVLATTARRVDYASVAVSFVALAALVYGIQEGPGTGWAGWVWGLMAVGIGGLVAFVWLQSTAGKRGTEALVPLPLFKDRNYSAGSLAIVAMGFMAASMMLPVMMWLQEVKGLGAGTAGMIVAPMAIISLAVSPMAGALADKVDPRRLATTGFVVLIGTLIGICVLMRSDAGAWWLCVPMALLGVGQSFIWGSNAATTMRDTPAPLMGAASGVYNTSRQVGSVIGVSAVSAVVQSVEGSGGMANSLFVIVAALVVGLIASLFFRDTLAAAAR</sequence>
<dbReference type="InterPro" id="IPR011701">
    <property type="entry name" value="MFS"/>
</dbReference>
<dbReference type="Gene3D" id="1.20.1720.10">
    <property type="entry name" value="Multidrug resistance protein D"/>
    <property type="match status" value="1"/>
</dbReference>
<dbReference type="Proteomes" id="UP000318080">
    <property type="component" value="Unassembled WGS sequence"/>
</dbReference>
<evidence type="ECO:0000256" key="2">
    <source>
        <dbReference type="ARBA" id="ARBA00022448"/>
    </source>
</evidence>
<evidence type="ECO:0000256" key="6">
    <source>
        <dbReference type="ARBA" id="ARBA00023136"/>
    </source>
</evidence>
<dbReference type="EMBL" id="VHIR01000019">
    <property type="protein sequence ID" value="TQE42714.1"/>
    <property type="molecule type" value="Genomic_DNA"/>
</dbReference>
<evidence type="ECO:0000259" key="8">
    <source>
        <dbReference type="PROSITE" id="PS50850"/>
    </source>
</evidence>
<feature type="domain" description="Major facilitator superfamily (MFS) profile" evidence="8">
    <location>
        <begin position="21"/>
        <end position="462"/>
    </location>
</feature>
<dbReference type="PROSITE" id="PS50850">
    <property type="entry name" value="MFS"/>
    <property type="match status" value="1"/>
</dbReference>
<protein>
    <submittedName>
        <fullName evidence="9">MFS transporter</fullName>
    </submittedName>
</protein>
<comment type="subcellular location">
    <subcellularLocation>
        <location evidence="1">Cell membrane</location>
        <topology evidence="1">Multi-pass membrane protein</topology>
    </subcellularLocation>
</comment>
<organism evidence="9 10">
    <name type="scientific">Corynebacterium phoceense</name>
    <dbReference type="NCBI Taxonomy" id="1686286"/>
    <lineage>
        <taxon>Bacteria</taxon>
        <taxon>Bacillati</taxon>
        <taxon>Actinomycetota</taxon>
        <taxon>Actinomycetes</taxon>
        <taxon>Mycobacteriales</taxon>
        <taxon>Corynebacteriaceae</taxon>
        <taxon>Corynebacterium</taxon>
    </lineage>
</organism>
<feature type="transmembrane region" description="Helical" evidence="7">
    <location>
        <begin position="21"/>
        <end position="46"/>
    </location>
</feature>
<gene>
    <name evidence="9" type="ORF">EJK80_11025</name>
</gene>
<feature type="transmembrane region" description="Helical" evidence="7">
    <location>
        <begin position="149"/>
        <end position="171"/>
    </location>
</feature>
<evidence type="ECO:0000256" key="7">
    <source>
        <dbReference type="SAM" id="Phobius"/>
    </source>
</evidence>
<keyword evidence="4 7" id="KW-0812">Transmembrane</keyword>
<dbReference type="STRING" id="1686286.GCA_900092335_01578"/>
<proteinExistence type="predicted"/>
<dbReference type="AlphaFoldDB" id="A0A540R5M8"/>
<dbReference type="SUPFAM" id="SSF103473">
    <property type="entry name" value="MFS general substrate transporter"/>
    <property type="match status" value="2"/>
</dbReference>
<evidence type="ECO:0000256" key="3">
    <source>
        <dbReference type="ARBA" id="ARBA00022475"/>
    </source>
</evidence>
<evidence type="ECO:0000313" key="9">
    <source>
        <dbReference type="EMBL" id="TQE42714.1"/>
    </source>
</evidence>
<reference evidence="9 10" key="1">
    <citation type="submission" date="2019-06" db="EMBL/GenBank/DDBJ databases">
        <title>Draft genome of C. phoceense Strain 272.</title>
        <authorList>
            <person name="Pacheco L.G.C."/>
            <person name="Barberis C.M."/>
            <person name="Almuzara M.N."/>
            <person name="Traglia G.M."/>
            <person name="Santos C.S."/>
            <person name="Rocha D.J.P.G."/>
            <person name="Aguiar E.R.G.R."/>
            <person name="Vay C.A."/>
        </authorList>
    </citation>
    <scope>NUCLEOTIDE SEQUENCE [LARGE SCALE GENOMIC DNA]</scope>
    <source>
        <strain evidence="9 10">272</strain>
    </source>
</reference>
<dbReference type="Pfam" id="PF07690">
    <property type="entry name" value="MFS_1"/>
    <property type="match status" value="1"/>
</dbReference>
<feature type="transmembrane region" description="Helical" evidence="7">
    <location>
        <begin position="231"/>
        <end position="253"/>
    </location>
</feature>
<dbReference type="CDD" id="cd17321">
    <property type="entry name" value="MFS_MMR_MDR_like"/>
    <property type="match status" value="1"/>
</dbReference>
<feature type="transmembrane region" description="Helical" evidence="7">
    <location>
        <begin position="90"/>
        <end position="113"/>
    </location>
</feature>
<evidence type="ECO:0000256" key="1">
    <source>
        <dbReference type="ARBA" id="ARBA00004651"/>
    </source>
</evidence>
<feature type="transmembrane region" description="Helical" evidence="7">
    <location>
        <begin position="342"/>
        <end position="361"/>
    </location>
</feature>
<accession>A0A540R5M8</accession>
<keyword evidence="2" id="KW-0813">Transport</keyword>
<dbReference type="GO" id="GO:0022857">
    <property type="term" value="F:transmembrane transporter activity"/>
    <property type="evidence" value="ECO:0007669"/>
    <property type="project" value="InterPro"/>
</dbReference>
<dbReference type="PANTHER" id="PTHR42718:SF46">
    <property type="entry name" value="BLR6921 PROTEIN"/>
    <property type="match status" value="1"/>
</dbReference>
<dbReference type="Gene3D" id="1.20.1250.20">
    <property type="entry name" value="MFS general substrate transporter like domains"/>
    <property type="match status" value="1"/>
</dbReference>
<evidence type="ECO:0000256" key="5">
    <source>
        <dbReference type="ARBA" id="ARBA00022989"/>
    </source>
</evidence>
<feature type="transmembrane region" description="Helical" evidence="7">
    <location>
        <begin position="177"/>
        <end position="195"/>
    </location>
</feature>
<dbReference type="PANTHER" id="PTHR42718">
    <property type="entry name" value="MAJOR FACILITATOR SUPERFAMILY MULTIDRUG TRANSPORTER MFSC"/>
    <property type="match status" value="1"/>
</dbReference>
<name>A0A540R5M8_9CORY</name>
<dbReference type="PRINTS" id="PR01036">
    <property type="entry name" value="TCRTETB"/>
</dbReference>
<feature type="transmembrane region" description="Helical" evidence="7">
    <location>
        <begin position="281"/>
        <end position="301"/>
    </location>
</feature>
<evidence type="ECO:0000256" key="4">
    <source>
        <dbReference type="ARBA" id="ARBA00022692"/>
    </source>
</evidence>
<keyword evidence="3" id="KW-1003">Cell membrane</keyword>
<keyword evidence="6 7" id="KW-0472">Membrane</keyword>
<feature type="transmembrane region" description="Helical" evidence="7">
    <location>
        <begin position="58"/>
        <end position="78"/>
    </location>
</feature>
<feature type="transmembrane region" description="Helical" evidence="7">
    <location>
        <begin position="439"/>
        <end position="457"/>
    </location>
</feature>
<keyword evidence="5 7" id="KW-1133">Transmembrane helix</keyword>
<comment type="caution">
    <text evidence="9">The sequence shown here is derived from an EMBL/GenBank/DDBJ whole genome shotgun (WGS) entry which is preliminary data.</text>
</comment>
<dbReference type="GO" id="GO:0005886">
    <property type="term" value="C:plasma membrane"/>
    <property type="evidence" value="ECO:0007669"/>
    <property type="project" value="UniProtKB-SubCell"/>
</dbReference>
<feature type="transmembrane region" description="Helical" evidence="7">
    <location>
        <begin position="207"/>
        <end position="225"/>
    </location>
</feature>
<keyword evidence="10" id="KW-1185">Reference proteome</keyword>
<evidence type="ECO:0000313" key="10">
    <source>
        <dbReference type="Proteomes" id="UP000318080"/>
    </source>
</evidence>
<dbReference type="InterPro" id="IPR036259">
    <property type="entry name" value="MFS_trans_sf"/>
</dbReference>
<feature type="transmembrane region" description="Helical" evidence="7">
    <location>
        <begin position="367"/>
        <end position="386"/>
    </location>
</feature>
<feature type="transmembrane region" description="Helical" evidence="7">
    <location>
        <begin position="307"/>
        <end position="330"/>
    </location>
</feature>
<dbReference type="RefSeq" id="WP_141629189.1">
    <property type="nucleotide sequence ID" value="NZ_VHIR01000019.1"/>
</dbReference>